<proteinExistence type="predicted"/>
<reference evidence="2" key="1">
    <citation type="submission" date="2022-04" db="EMBL/GenBank/DDBJ databases">
        <title>Carnegiea gigantea Genome sequencing and assembly v2.</title>
        <authorList>
            <person name="Copetti D."/>
            <person name="Sanderson M.J."/>
            <person name="Burquez A."/>
            <person name="Wojciechowski M.F."/>
        </authorList>
    </citation>
    <scope>NUCLEOTIDE SEQUENCE</scope>
    <source>
        <strain evidence="2">SGP5-SGP5p</strain>
        <tissue evidence="2">Aerial part</tissue>
    </source>
</reference>
<name>A0A9Q1K7I1_9CARY</name>
<evidence type="ECO:0000313" key="2">
    <source>
        <dbReference type="EMBL" id="KAJ8437859.1"/>
    </source>
</evidence>
<evidence type="ECO:0000313" key="3">
    <source>
        <dbReference type="Proteomes" id="UP001153076"/>
    </source>
</evidence>
<organism evidence="2 3">
    <name type="scientific">Carnegiea gigantea</name>
    <dbReference type="NCBI Taxonomy" id="171969"/>
    <lineage>
        <taxon>Eukaryota</taxon>
        <taxon>Viridiplantae</taxon>
        <taxon>Streptophyta</taxon>
        <taxon>Embryophyta</taxon>
        <taxon>Tracheophyta</taxon>
        <taxon>Spermatophyta</taxon>
        <taxon>Magnoliopsida</taxon>
        <taxon>eudicotyledons</taxon>
        <taxon>Gunneridae</taxon>
        <taxon>Pentapetalae</taxon>
        <taxon>Caryophyllales</taxon>
        <taxon>Cactineae</taxon>
        <taxon>Cactaceae</taxon>
        <taxon>Cactoideae</taxon>
        <taxon>Echinocereeae</taxon>
        <taxon>Carnegiea</taxon>
    </lineage>
</organism>
<dbReference type="Proteomes" id="UP001153076">
    <property type="component" value="Unassembled WGS sequence"/>
</dbReference>
<comment type="caution">
    <text evidence="2">The sequence shown here is derived from an EMBL/GenBank/DDBJ whole genome shotgun (WGS) entry which is preliminary data.</text>
</comment>
<protein>
    <submittedName>
        <fullName evidence="2">Uncharacterized protein</fullName>
    </submittedName>
</protein>
<dbReference type="EMBL" id="JAKOGI010000276">
    <property type="protein sequence ID" value="KAJ8437859.1"/>
    <property type="molecule type" value="Genomic_DNA"/>
</dbReference>
<accession>A0A9Q1K7I1</accession>
<gene>
    <name evidence="2" type="ORF">Cgig2_002993</name>
</gene>
<dbReference type="AlphaFoldDB" id="A0A9Q1K7I1"/>
<evidence type="ECO:0000256" key="1">
    <source>
        <dbReference type="SAM" id="MobiDB-lite"/>
    </source>
</evidence>
<keyword evidence="3" id="KW-1185">Reference proteome</keyword>
<feature type="region of interest" description="Disordered" evidence="1">
    <location>
        <begin position="281"/>
        <end position="306"/>
    </location>
</feature>
<sequence length="306" mass="34915">MAFSRSFDTKAMSEFVIRHFSWDQRGKAFPPSPLPKDFRSLCPDFDLAMAEQAAEYYELPELPQVIFHAMLLNEAEKLGVLHGPRLRSLEVALTELHWGAFKSWIWLFGDRVYKARFHPKSASGEGARACRKAESLSEGVQTQEELSVTVYTVSMAFPPIPNMREMANYVKETFIWCWRSASRPPRPFPKDFNMLCLCFSLAEAEAEAAPAELEMLEIIQATFYAMLLNEMFELGVVHEYTVERMKSSLVGLRWSTFEVWMRIMDEVIRGMQLHRLPEEVDVKGARDSQGEGAGLADPPTPSSDEE</sequence>